<dbReference type="Proteomes" id="UP001626628">
    <property type="component" value="Chromosome"/>
</dbReference>
<dbReference type="InterPro" id="IPR002168">
    <property type="entry name" value="Lipase_GDXG_HIS_AS"/>
</dbReference>
<proteinExistence type="inferred from homology"/>
<comment type="similarity">
    <text evidence="1">Belongs to the 'GDXG' lipolytic enzyme family.</text>
</comment>
<dbReference type="InterPro" id="IPR029058">
    <property type="entry name" value="AB_hydrolase_fold"/>
</dbReference>
<evidence type="ECO:0000313" key="6">
    <source>
        <dbReference type="Proteomes" id="UP001626628"/>
    </source>
</evidence>
<dbReference type="Pfam" id="PF07859">
    <property type="entry name" value="Abhydrolase_3"/>
    <property type="match status" value="1"/>
</dbReference>
<dbReference type="SUPFAM" id="SSF53474">
    <property type="entry name" value="alpha/beta-Hydrolases"/>
    <property type="match status" value="1"/>
</dbReference>
<dbReference type="EMBL" id="CP147982">
    <property type="protein sequence ID" value="WXK75461.1"/>
    <property type="molecule type" value="Genomic_DNA"/>
</dbReference>
<dbReference type="InterPro" id="IPR013094">
    <property type="entry name" value="AB_hydrolase_3"/>
</dbReference>
<protein>
    <submittedName>
        <fullName evidence="5">Alpha/beta hydrolase</fullName>
    </submittedName>
</protein>
<accession>A0ABZ2QG26</accession>
<name>A0ABZ2QG26_9ACTN</name>
<evidence type="ECO:0000256" key="3">
    <source>
        <dbReference type="SAM" id="MobiDB-lite"/>
    </source>
</evidence>
<evidence type="ECO:0000259" key="4">
    <source>
        <dbReference type="Pfam" id="PF07859"/>
    </source>
</evidence>
<gene>
    <name evidence="5" type="ORF">WAB15_05510</name>
</gene>
<evidence type="ECO:0000256" key="2">
    <source>
        <dbReference type="ARBA" id="ARBA00022801"/>
    </source>
</evidence>
<evidence type="ECO:0000256" key="1">
    <source>
        <dbReference type="ARBA" id="ARBA00010515"/>
    </source>
</evidence>
<feature type="domain" description="Alpha/beta hydrolase fold-3" evidence="4">
    <location>
        <begin position="88"/>
        <end position="294"/>
    </location>
</feature>
<dbReference type="PANTHER" id="PTHR48081:SF8">
    <property type="entry name" value="ALPHA_BETA HYDROLASE FOLD-3 DOMAIN-CONTAINING PROTEIN-RELATED"/>
    <property type="match status" value="1"/>
</dbReference>
<dbReference type="PANTHER" id="PTHR48081">
    <property type="entry name" value="AB HYDROLASE SUPERFAMILY PROTEIN C4A8.06C"/>
    <property type="match status" value="1"/>
</dbReference>
<dbReference type="Gene3D" id="3.40.50.1820">
    <property type="entry name" value="alpha/beta hydrolase"/>
    <property type="match status" value="1"/>
</dbReference>
<feature type="region of interest" description="Disordered" evidence="3">
    <location>
        <begin position="19"/>
        <end position="70"/>
    </location>
</feature>
<dbReference type="InterPro" id="IPR050300">
    <property type="entry name" value="GDXG_lipolytic_enzyme"/>
</dbReference>
<reference evidence="5 6" key="1">
    <citation type="submission" date="2024-03" db="EMBL/GenBank/DDBJ databases">
        <title>The complete genome of Streptomyces sirii sp.nov.</title>
        <authorList>
            <person name="Zakalyukina Y.V."/>
            <person name="Belik A.R."/>
            <person name="Biryukov M.V."/>
            <person name="Baturina O.A."/>
            <person name="Kabilov M.R."/>
        </authorList>
    </citation>
    <scope>NUCLEOTIDE SEQUENCE [LARGE SCALE GENOMIC DNA]</scope>
    <source>
        <strain evidence="5 6">BP-8</strain>
    </source>
</reference>
<dbReference type="GO" id="GO:0016787">
    <property type="term" value="F:hydrolase activity"/>
    <property type="evidence" value="ECO:0007669"/>
    <property type="project" value="UniProtKB-KW"/>
</dbReference>
<keyword evidence="6" id="KW-1185">Reference proteome</keyword>
<dbReference type="RefSeq" id="WP_407285534.1">
    <property type="nucleotide sequence ID" value="NZ_CP147982.1"/>
</dbReference>
<evidence type="ECO:0000313" key="5">
    <source>
        <dbReference type="EMBL" id="WXK75461.1"/>
    </source>
</evidence>
<sequence>MTASPDPLPPLARRIAEAMSARFPDPARGPLDVASLRRASGTGAGSRPGPPDGVDTLDRRVPGPPGAPDLPVRLYRPRAEATGPGPLLVFFHGGGWVMCDLDTHDATCRQLTLHSGALVVSVAYRKAPEARFPAAVEDAYAAAVWAAAQADRLGCDPARVAVGGDSSGGGLAAAVTLMARDRGGPPLAAQLLLYPALDHRLTSASAADYATGFFHTTAHMRWYWQQYLGPDGDGCHPYASPGLAPDLTGLPPALLVLPECDPLRDEGRAHGRALRAAGVPARIEEYRGTFHGFLGALGALPAAERAFEAAGGWLGSVRCEPRAAGQ</sequence>
<keyword evidence="2 5" id="KW-0378">Hydrolase</keyword>
<organism evidence="5 6">
    <name type="scientific">Streptomyces sirii</name>
    <dbReference type="NCBI Taxonomy" id="3127701"/>
    <lineage>
        <taxon>Bacteria</taxon>
        <taxon>Bacillati</taxon>
        <taxon>Actinomycetota</taxon>
        <taxon>Actinomycetes</taxon>
        <taxon>Kitasatosporales</taxon>
        <taxon>Streptomycetaceae</taxon>
        <taxon>Streptomyces</taxon>
    </lineage>
</organism>
<dbReference type="PROSITE" id="PS01173">
    <property type="entry name" value="LIPASE_GDXG_HIS"/>
    <property type="match status" value="1"/>
</dbReference>